<keyword evidence="2" id="KW-0548">Nucleotidyltransferase</keyword>
<dbReference type="GO" id="GO:0016779">
    <property type="term" value="F:nucleotidyltransferase activity"/>
    <property type="evidence" value="ECO:0007669"/>
    <property type="project" value="UniProtKB-KW"/>
</dbReference>
<evidence type="ECO:0000256" key="6">
    <source>
        <dbReference type="SAM" id="MobiDB-lite"/>
    </source>
</evidence>
<feature type="compositionally biased region" description="Basic and acidic residues" evidence="6">
    <location>
        <begin position="97"/>
        <end position="130"/>
    </location>
</feature>
<proteinExistence type="predicted"/>
<keyword evidence="9" id="KW-1185">Reference proteome</keyword>
<accession>A0AAV7TMX8</accession>
<dbReference type="AlphaFoldDB" id="A0AAV7TMX8"/>
<keyword evidence="3" id="KW-0540">Nuclease</keyword>
<dbReference type="InterPro" id="IPR040643">
    <property type="entry name" value="MLVIN_C"/>
</dbReference>
<gene>
    <name evidence="8" type="ORF">NDU88_002822</name>
</gene>
<evidence type="ECO:0000256" key="1">
    <source>
        <dbReference type="ARBA" id="ARBA00022679"/>
    </source>
</evidence>
<evidence type="ECO:0000259" key="7">
    <source>
        <dbReference type="Pfam" id="PF18697"/>
    </source>
</evidence>
<dbReference type="GO" id="GO:0004519">
    <property type="term" value="F:endonuclease activity"/>
    <property type="evidence" value="ECO:0007669"/>
    <property type="project" value="UniProtKB-KW"/>
</dbReference>
<keyword evidence="1" id="KW-0808">Transferase</keyword>
<sequence length="225" mass="25662">MRKTYLEPRWKRPYQVVLTTTTAVKCAGIPNWIHASHTMKEACPLDHEEEELLRVPTTAKQVSGPLEDGSVPPVRDKGEDLQEGDREPISIEPAEDPSQRRAFPEADDLERQTKQLPDPEGKRVDVDQSHWDLTPPELIADPARENTTEQEEGSSSTLKRTLTKGPLKGYKWLESQIERRKEVVAETTIEEEVDTTKREDLTEGELNSDRKLTRKRIASRRYAGP</sequence>
<dbReference type="GO" id="GO:0016787">
    <property type="term" value="F:hydrolase activity"/>
    <property type="evidence" value="ECO:0007669"/>
    <property type="project" value="UniProtKB-KW"/>
</dbReference>
<name>A0AAV7TMX8_PLEWA</name>
<dbReference type="Gene3D" id="2.30.30.850">
    <property type="match status" value="1"/>
</dbReference>
<dbReference type="Proteomes" id="UP001066276">
    <property type="component" value="Chromosome 3_2"/>
</dbReference>
<feature type="compositionally biased region" description="Basic and acidic residues" evidence="6">
    <location>
        <begin position="74"/>
        <end position="89"/>
    </location>
</feature>
<keyword evidence="4" id="KW-0255">Endonuclease</keyword>
<evidence type="ECO:0000256" key="2">
    <source>
        <dbReference type="ARBA" id="ARBA00022695"/>
    </source>
</evidence>
<evidence type="ECO:0000256" key="4">
    <source>
        <dbReference type="ARBA" id="ARBA00022759"/>
    </source>
</evidence>
<evidence type="ECO:0000313" key="9">
    <source>
        <dbReference type="Proteomes" id="UP001066276"/>
    </source>
</evidence>
<evidence type="ECO:0000313" key="8">
    <source>
        <dbReference type="EMBL" id="KAJ1177569.1"/>
    </source>
</evidence>
<feature type="region of interest" description="Disordered" evidence="6">
    <location>
        <begin position="187"/>
        <end position="225"/>
    </location>
</feature>
<organism evidence="8 9">
    <name type="scientific">Pleurodeles waltl</name>
    <name type="common">Iberian ribbed newt</name>
    <dbReference type="NCBI Taxonomy" id="8319"/>
    <lineage>
        <taxon>Eukaryota</taxon>
        <taxon>Metazoa</taxon>
        <taxon>Chordata</taxon>
        <taxon>Craniata</taxon>
        <taxon>Vertebrata</taxon>
        <taxon>Euteleostomi</taxon>
        <taxon>Amphibia</taxon>
        <taxon>Batrachia</taxon>
        <taxon>Caudata</taxon>
        <taxon>Salamandroidea</taxon>
        <taxon>Salamandridae</taxon>
        <taxon>Pleurodelinae</taxon>
        <taxon>Pleurodeles</taxon>
    </lineage>
</organism>
<dbReference type="Pfam" id="PF18697">
    <property type="entry name" value="MLVIN_C"/>
    <property type="match status" value="1"/>
</dbReference>
<feature type="region of interest" description="Disordered" evidence="6">
    <location>
        <begin position="56"/>
        <end position="165"/>
    </location>
</feature>
<evidence type="ECO:0000256" key="5">
    <source>
        <dbReference type="ARBA" id="ARBA00022801"/>
    </source>
</evidence>
<feature type="compositionally biased region" description="Basic and acidic residues" evidence="6">
    <location>
        <begin position="194"/>
        <end position="211"/>
    </location>
</feature>
<comment type="caution">
    <text evidence="8">The sequence shown here is derived from an EMBL/GenBank/DDBJ whole genome shotgun (WGS) entry which is preliminary data.</text>
</comment>
<protein>
    <recommendedName>
        <fullName evidence="7">Murine leukemia virus integrase C-terminal domain-containing protein</fullName>
    </recommendedName>
</protein>
<dbReference type="EMBL" id="JANPWB010000006">
    <property type="protein sequence ID" value="KAJ1177569.1"/>
    <property type="molecule type" value="Genomic_DNA"/>
</dbReference>
<feature type="domain" description="Murine leukemia virus integrase C-terminal" evidence="7">
    <location>
        <begin position="2"/>
        <end position="39"/>
    </location>
</feature>
<keyword evidence="5" id="KW-0378">Hydrolase</keyword>
<evidence type="ECO:0000256" key="3">
    <source>
        <dbReference type="ARBA" id="ARBA00022722"/>
    </source>
</evidence>
<reference evidence="8" key="1">
    <citation type="journal article" date="2022" name="bioRxiv">
        <title>Sequencing and chromosome-scale assembly of the giantPleurodeles waltlgenome.</title>
        <authorList>
            <person name="Brown T."/>
            <person name="Elewa A."/>
            <person name="Iarovenko S."/>
            <person name="Subramanian E."/>
            <person name="Araus A.J."/>
            <person name="Petzold A."/>
            <person name="Susuki M."/>
            <person name="Suzuki K.-i.T."/>
            <person name="Hayashi T."/>
            <person name="Toyoda A."/>
            <person name="Oliveira C."/>
            <person name="Osipova E."/>
            <person name="Leigh N.D."/>
            <person name="Simon A."/>
            <person name="Yun M.H."/>
        </authorList>
    </citation>
    <scope>NUCLEOTIDE SEQUENCE</scope>
    <source>
        <strain evidence="8">20211129_DDA</strain>
        <tissue evidence="8">Liver</tissue>
    </source>
</reference>